<dbReference type="InterPro" id="IPR012318">
    <property type="entry name" value="HTH_CRP"/>
</dbReference>
<dbReference type="Pfam" id="PF13545">
    <property type="entry name" value="HTH_Crp_2"/>
    <property type="match status" value="1"/>
</dbReference>
<evidence type="ECO:0000259" key="1">
    <source>
        <dbReference type="Pfam" id="PF13545"/>
    </source>
</evidence>
<keyword evidence="3" id="KW-1185">Reference proteome</keyword>
<protein>
    <submittedName>
        <fullName evidence="2">Helix-turn-helix domain-containing protein</fullName>
    </submittedName>
</protein>
<dbReference type="SUPFAM" id="SSF46785">
    <property type="entry name" value="Winged helix' DNA-binding domain"/>
    <property type="match status" value="1"/>
</dbReference>
<dbReference type="RefSeq" id="WP_352066008.1">
    <property type="nucleotide sequence ID" value="NZ_JBEPAZ010000084.1"/>
</dbReference>
<accession>A0ABV1UK53</accession>
<dbReference type="InterPro" id="IPR036388">
    <property type="entry name" value="WH-like_DNA-bd_sf"/>
</dbReference>
<name>A0ABV1UK53_9ACTN</name>
<evidence type="ECO:0000313" key="3">
    <source>
        <dbReference type="Proteomes" id="UP001470023"/>
    </source>
</evidence>
<proteinExistence type="predicted"/>
<organism evidence="2 3">
    <name type="scientific">Streptomyces sp. 900105245</name>
    <dbReference type="NCBI Taxonomy" id="3154379"/>
    <lineage>
        <taxon>Bacteria</taxon>
        <taxon>Bacillati</taxon>
        <taxon>Actinomycetota</taxon>
        <taxon>Actinomycetes</taxon>
        <taxon>Kitasatosporales</taxon>
        <taxon>Streptomycetaceae</taxon>
        <taxon>Streptomyces</taxon>
    </lineage>
</organism>
<evidence type="ECO:0000313" key="2">
    <source>
        <dbReference type="EMBL" id="MER6434109.1"/>
    </source>
</evidence>
<sequence>MREAFTMGGHLIAAIGIDGKLADLDMPASAYRVLLQLRSKSEPGGRVRTDQEAIAQQLRLSRPCVNRAFKMLESARLIAKMKNGIYQVNPVLAGYGNMDDLHAAIDGAQEWQGANSLRSLNK</sequence>
<dbReference type="InterPro" id="IPR036390">
    <property type="entry name" value="WH_DNA-bd_sf"/>
</dbReference>
<comment type="caution">
    <text evidence="2">The sequence shown here is derived from an EMBL/GenBank/DDBJ whole genome shotgun (WGS) entry which is preliminary data.</text>
</comment>
<dbReference type="EMBL" id="JBEPAZ010000084">
    <property type="protein sequence ID" value="MER6434109.1"/>
    <property type="molecule type" value="Genomic_DNA"/>
</dbReference>
<gene>
    <name evidence="2" type="ORF">ABT272_41480</name>
</gene>
<dbReference type="Gene3D" id="1.10.10.10">
    <property type="entry name" value="Winged helix-like DNA-binding domain superfamily/Winged helix DNA-binding domain"/>
    <property type="match status" value="1"/>
</dbReference>
<dbReference type="Proteomes" id="UP001470023">
    <property type="component" value="Unassembled WGS sequence"/>
</dbReference>
<feature type="domain" description="HTH crp-type" evidence="1">
    <location>
        <begin position="32"/>
        <end position="86"/>
    </location>
</feature>
<reference evidence="2 3" key="1">
    <citation type="submission" date="2024-06" db="EMBL/GenBank/DDBJ databases">
        <title>The Natural Products Discovery Center: Release of the First 8490 Sequenced Strains for Exploring Actinobacteria Biosynthetic Diversity.</title>
        <authorList>
            <person name="Kalkreuter E."/>
            <person name="Kautsar S.A."/>
            <person name="Yang D."/>
            <person name="Bader C.D."/>
            <person name="Teijaro C.N."/>
            <person name="Fluegel L."/>
            <person name="Davis C.M."/>
            <person name="Simpson J.R."/>
            <person name="Lauterbach L."/>
            <person name="Steele A.D."/>
            <person name="Gui C."/>
            <person name="Meng S."/>
            <person name="Li G."/>
            <person name="Viehrig K."/>
            <person name="Ye F."/>
            <person name="Su P."/>
            <person name="Kiefer A.F."/>
            <person name="Nichols A."/>
            <person name="Cepeda A.J."/>
            <person name="Yan W."/>
            <person name="Fan B."/>
            <person name="Jiang Y."/>
            <person name="Adhikari A."/>
            <person name="Zheng C.-J."/>
            <person name="Schuster L."/>
            <person name="Cowan T.M."/>
            <person name="Smanski M.J."/>
            <person name="Chevrette M.G."/>
            <person name="De Carvalho L.P.S."/>
            <person name="Shen B."/>
        </authorList>
    </citation>
    <scope>NUCLEOTIDE SEQUENCE [LARGE SCALE GENOMIC DNA]</scope>
    <source>
        <strain evidence="2 3">NPDC001166</strain>
    </source>
</reference>